<evidence type="ECO:0000256" key="1">
    <source>
        <dbReference type="ARBA" id="ARBA00004167"/>
    </source>
</evidence>
<dbReference type="EMBL" id="QJKC01000006">
    <property type="protein sequence ID" value="PXX48695.1"/>
    <property type="molecule type" value="Genomic_DNA"/>
</dbReference>
<evidence type="ECO:0000313" key="4">
    <source>
        <dbReference type="EMBL" id="PXX48695.1"/>
    </source>
</evidence>
<gene>
    <name evidence="4" type="ORF">DFR38_10666</name>
</gene>
<evidence type="ECO:0000259" key="3">
    <source>
        <dbReference type="Pfam" id="PF01145"/>
    </source>
</evidence>
<dbReference type="Proteomes" id="UP000248395">
    <property type="component" value="Unassembled WGS sequence"/>
</dbReference>
<dbReference type="GO" id="GO:0008233">
    <property type="term" value="F:peptidase activity"/>
    <property type="evidence" value="ECO:0007669"/>
    <property type="project" value="UniProtKB-KW"/>
</dbReference>
<sequence>MSHAEHTASPLEQSLRLSYRLLLGLTLLAGLAWLFGHIRPIPADSQAVVLRFGAVERVQHAGLLLAWPSPIEEVLLLPAGERLQQRQISGLARNAHALALDGAGTALRQMGDELAGSGYLLSGDLGVVQLNATVYYQIDDAMAYAVQGEQALPALDRLVSAAALQLSAGRDLDSILVSRGSTASGQLAIQRERLRAELVAAANQRLQSLRQRGVALGIRIVRIDLLSALPHQAQAAFDAVLTADQTVERQLALARTAAAQQQQQASAAVSSMLNNARARANERLALARSETSEISALASHMQQPDGPELLRQLYRNRIQGVLAKAGQLSTIDPDSGSRLILPGVRP</sequence>
<dbReference type="Pfam" id="PF01145">
    <property type="entry name" value="Band_7"/>
    <property type="match status" value="1"/>
</dbReference>
<keyword evidence="5" id="KW-1185">Reference proteome</keyword>
<comment type="subcellular location">
    <subcellularLocation>
        <location evidence="1">Membrane</location>
        <topology evidence="1">Single-pass membrane protein</topology>
    </subcellularLocation>
</comment>
<dbReference type="RefSeq" id="WP_110313246.1">
    <property type="nucleotide sequence ID" value="NZ_QJKC01000006.1"/>
</dbReference>
<feature type="domain" description="Band 7" evidence="3">
    <location>
        <begin position="41"/>
        <end position="257"/>
    </location>
</feature>
<accession>A0A318JGT0</accession>
<keyword evidence="2" id="KW-1133">Transmembrane helix</keyword>
<keyword evidence="2" id="KW-0472">Membrane</keyword>
<keyword evidence="4" id="KW-0645">Protease</keyword>
<comment type="caution">
    <text evidence="4">The sequence shown here is derived from an EMBL/GenBank/DDBJ whole genome shotgun (WGS) entry which is preliminary data.</text>
</comment>
<dbReference type="OrthoDB" id="8351024at2"/>
<dbReference type="AlphaFoldDB" id="A0A318JGT0"/>
<keyword evidence="2" id="KW-0812">Transmembrane</keyword>
<dbReference type="GO" id="GO:0006508">
    <property type="term" value="P:proteolysis"/>
    <property type="evidence" value="ECO:0007669"/>
    <property type="project" value="UniProtKB-KW"/>
</dbReference>
<proteinExistence type="predicted"/>
<evidence type="ECO:0000313" key="5">
    <source>
        <dbReference type="Proteomes" id="UP000248395"/>
    </source>
</evidence>
<dbReference type="InterPro" id="IPR001107">
    <property type="entry name" value="Band_7"/>
</dbReference>
<name>A0A318JGT0_9NEIS</name>
<organism evidence="4 5">
    <name type="scientific">Aquitalea magnusonii</name>
    <dbReference type="NCBI Taxonomy" id="332411"/>
    <lineage>
        <taxon>Bacteria</taxon>
        <taxon>Pseudomonadati</taxon>
        <taxon>Pseudomonadota</taxon>
        <taxon>Betaproteobacteria</taxon>
        <taxon>Neisseriales</taxon>
        <taxon>Chromobacteriaceae</taxon>
        <taxon>Aquitalea</taxon>
    </lineage>
</organism>
<dbReference type="GO" id="GO:0016020">
    <property type="term" value="C:membrane"/>
    <property type="evidence" value="ECO:0007669"/>
    <property type="project" value="UniProtKB-SubCell"/>
</dbReference>
<feature type="transmembrane region" description="Helical" evidence="2">
    <location>
        <begin position="21"/>
        <end position="38"/>
    </location>
</feature>
<dbReference type="InterPro" id="IPR036013">
    <property type="entry name" value="Band_7/SPFH_dom_sf"/>
</dbReference>
<evidence type="ECO:0000256" key="2">
    <source>
        <dbReference type="SAM" id="Phobius"/>
    </source>
</evidence>
<keyword evidence="4" id="KW-0378">Hydrolase</keyword>
<protein>
    <submittedName>
        <fullName evidence="4">Regulator of protease activity HflC (Stomatin/prohibitin superfamily)</fullName>
    </submittedName>
</protein>
<dbReference type="Gene3D" id="3.30.479.30">
    <property type="entry name" value="Band 7 domain"/>
    <property type="match status" value="1"/>
</dbReference>
<reference evidence="4 5" key="1">
    <citation type="submission" date="2018-05" db="EMBL/GenBank/DDBJ databases">
        <title>Genomic Encyclopedia of Type Strains, Phase IV (KMG-IV): sequencing the most valuable type-strain genomes for metagenomic binning, comparative biology and taxonomic classification.</title>
        <authorList>
            <person name="Goeker M."/>
        </authorList>
    </citation>
    <scope>NUCLEOTIDE SEQUENCE [LARGE SCALE GENOMIC DNA]</scope>
    <source>
        <strain evidence="4 5">DSM 25134</strain>
    </source>
</reference>